<proteinExistence type="predicted"/>
<dbReference type="PANTHER" id="PTHR22989:SF21">
    <property type="entry name" value="METHYLTRANSFERASE FKBM DOMAIN-CONTAINING PROTEIN"/>
    <property type="match status" value="1"/>
</dbReference>
<dbReference type="PANTHER" id="PTHR22989">
    <property type="entry name" value="UNCHARACTERIZED DUF13 C.ELEGANS"/>
    <property type="match status" value="1"/>
</dbReference>
<dbReference type="AlphaFoldDB" id="A0A9P1N5C3"/>
<evidence type="ECO:0000313" key="2">
    <source>
        <dbReference type="Proteomes" id="UP001152747"/>
    </source>
</evidence>
<evidence type="ECO:0008006" key="3">
    <source>
        <dbReference type="Google" id="ProtNLM"/>
    </source>
</evidence>
<evidence type="ECO:0000313" key="1">
    <source>
        <dbReference type="EMBL" id="CAI5450444.1"/>
    </source>
</evidence>
<sequence>MLYYCFDVSRSTTEKPSNPESIQIEQSIPIEVSIPIEQSKPIRQSIAIKHSKPIELSTPTEQIPESVPKKIPAKDLIYRGELTSMDGVGYNFSDIDTAPFLKFHELNDSPNCNLTIDKLEPRSSPEKLLAGFHGCIDPIFENHLNQLDAQNFSLTICDAIKQCDNIGEYKNIAIDALENLHEIKWAVLPKCKDDNVMITLGIGHDVNAEVLLYRTLPNTKFYGADPIIEPNLQLYSRIGTNASPGLHLYQLYFRFRPTF</sequence>
<accession>A0A9P1N5C3</accession>
<comment type="caution">
    <text evidence="1">The sequence shown here is derived from an EMBL/GenBank/DDBJ whole genome shotgun (WGS) entry which is preliminary data.</text>
</comment>
<dbReference type="EMBL" id="CANHGI010000005">
    <property type="protein sequence ID" value="CAI5450444.1"/>
    <property type="molecule type" value="Genomic_DNA"/>
</dbReference>
<protein>
    <recommendedName>
        <fullName evidence="3">Methyltransferase FkbM domain-containing protein</fullName>
    </recommendedName>
</protein>
<keyword evidence="2" id="KW-1185">Reference proteome</keyword>
<dbReference type="Proteomes" id="UP001152747">
    <property type="component" value="Unassembled WGS sequence"/>
</dbReference>
<reference evidence="1" key="1">
    <citation type="submission" date="2022-11" db="EMBL/GenBank/DDBJ databases">
        <authorList>
            <person name="Kikuchi T."/>
        </authorList>
    </citation>
    <scope>NUCLEOTIDE SEQUENCE</scope>
    <source>
        <strain evidence="1">PS1010</strain>
    </source>
</reference>
<name>A0A9P1N5C3_9PELO</name>
<gene>
    <name evidence="1" type="ORF">CAMP_LOCUS13081</name>
</gene>
<organism evidence="1 2">
    <name type="scientific">Caenorhabditis angaria</name>
    <dbReference type="NCBI Taxonomy" id="860376"/>
    <lineage>
        <taxon>Eukaryota</taxon>
        <taxon>Metazoa</taxon>
        <taxon>Ecdysozoa</taxon>
        <taxon>Nematoda</taxon>
        <taxon>Chromadorea</taxon>
        <taxon>Rhabditida</taxon>
        <taxon>Rhabditina</taxon>
        <taxon>Rhabditomorpha</taxon>
        <taxon>Rhabditoidea</taxon>
        <taxon>Rhabditidae</taxon>
        <taxon>Peloderinae</taxon>
        <taxon>Caenorhabditis</taxon>
    </lineage>
</organism>